<feature type="domain" description="Sodium/calcium exchanger membrane region" evidence="7">
    <location>
        <begin position="41"/>
        <end position="176"/>
    </location>
</feature>
<keyword evidence="4 6" id="KW-0472">Membrane</keyword>
<accession>A0A9Y2MTT8</accession>
<dbReference type="EMBL" id="CP127294">
    <property type="protein sequence ID" value="WIX77183.1"/>
    <property type="molecule type" value="Genomic_DNA"/>
</dbReference>
<feature type="transmembrane region" description="Helical" evidence="6">
    <location>
        <begin position="341"/>
        <end position="360"/>
    </location>
</feature>
<dbReference type="AlphaFoldDB" id="A0A9Y2MTT8"/>
<evidence type="ECO:0000313" key="8">
    <source>
        <dbReference type="EMBL" id="WIX77183.1"/>
    </source>
</evidence>
<evidence type="ECO:0000256" key="4">
    <source>
        <dbReference type="ARBA" id="ARBA00023136"/>
    </source>
</evidence>
<dbReference type="PANTHER" id="PTHR10846">
    <property type="entry name" value="SODIUM/POTASSIUM/CALCIUM EXCHANGER"/>
    <property type="match status" value="1"/>
</dbReference>
<proteinExistence type="predicted"/>
<feature type="transmembrane region" description="Helical" evidence="6">
    <location>
        <begin position="137"/>
        <end position="154"/>
    </location>
</feature>
<evidence type="ECO:0000313" key="9">
    <source>
        <dbReference type="Proteomes" id="UP001236014"/>
    </source>
</evidence>
<keyword evidence="2 6" id="KW-0812">Transmembrane</keyword>
<protein>
    <submittedName>
        <fullName evidence="8">Sodium:proton exchanger</fullName>
    </submittedName>
</protein>
<evidence type="ECO:0000256" key="3">
    <source>
        <dbReference type="ARBA" id="ARBA00022989"/>
    </source>
</evidence>
<dbReference type="InterPro" id="IPR004837">
    <property type="entry name" value="NaCa_Exmemb"/>
</dbReference>
<feature type="region of interest" description="Disordered" evidence="5">
    <location>
        <begin position="201"/>
        <end position="220"/>
    </location>
</feature>
<feature type="transmembrane region" description="Helical" evidence="6">
    <location>
        <begin position="37"/>
        <end position="55"/>
    </location>
</feature>
<reference evidence="8 9" key="1">
    <citation type="submission" date="2023-06" db="EMBL/GenBank/DDBJ databases">
        <authorList>
            <person name="Oyuntsetseg B."/>
            <person name="Kim S.B."/>
        </authorList>
    </citation>
    <scope>NUCLEOTIDE SEQUENCE [LARGE SCALE GENOMIC DNA]</scope>
    <source>
        <strain evidence="8 9">2-15</strain>
    </source>
</reference>
<evidence type="ECO:0000256" key="6">
    <source>
        <dbReference type="SAM" id="Phobius"/>
    </source>
</evidence>
<feature type="transmembrane region" description="Helical" evidence="6">
    <location>
        <begin position="272"/>
        <end position="295"/>
    </location>
</feature>
<feature type="transmembrane region" description="Helical" evidence="6">
    <location>
        <begin position="240"/>
        <end position="260"/>
    </location>
</feature>
<feature type="domain" description="Sodium/calcium exchanger membrane region" evidence="7">
    <location>
        <begin position="243"/>
        <end position="384"/>
    </location>
</feature>
<feature type="transmembrane region" description="Helical" evidence="6">
    <location>
        <begin position="372"/>
        <end position="392"/>
    </location>
</feature>
<dbReference type="InterPro" id="IPR004481">
    <property type="entry name" value="K/Na/Ca-exchanger"/>
</dbReference>
<evidence type="ECO:0000259" key="7">
    <source>
        <dbReference type="Pfam" id="PF01699"/>
    </source>
</evidence>
<feature type="transmembrane region" description="Helical" evidence="6">
    <location>
        <begin position="307"/>
        <end position="329"/>
    </location>
</feature>
<gene>
    <name evidence="8" type="ORF">QRX50_38175</name>
</gene>
<dbReference type="PANTHER" id="PTHR10846:SF8">
    <property type="entry name" value="INNER MEMBRANE PROTEIN YRBG"/>
    <property type="match status" value="1"/>
</dbReference>
<name>A0A9Y2MTT8_9PSEU</name>
<dbReference type="InterPro" id="IPR044880">
    <property type="entry name" value="NCX_ion-bd_dom_sf"/>
</dbReference>
<dbReference type="RefSeq" id="WP_285967924.1">
    <property type="nucleotide sequence ID" value="NZ_CP127294.1"/>
</dbReference>
<dbReference type="GO" id="GO:0006874">
    <property type="term" value="P:intracellular calcium ion homeostasis"/>
    <property type="evidence" value="ECO:0007669"/>
    <property type="project" value="TreeGrafter"/>
</dbReference>
<dbReference type="KEGG" id="acab:QRX50_38175"/>
<feature type="transmembrane region" description="Helical" evidence="6">
    <location>
        <begin position="62"/>
        <end position="84"/>
    </location>
</feature>
<evidence type="ECO:0000256" key="5">
    <source>
        <dbReference type="SAM" id="MobiDB-lite"/>
    </source>
</evidence>
<comment type="subcellular location">
    <subcellularLocation>
        <location evidence="1">Membrane</location>
        <topology evidence="1">Multi-pass membrane protein</topology>
    </subcellularLocation>
</comment>
<dbReference type="Gene3D" id="1.20.1420.30">
    <property type="entry name" value="NCX, central ion-binding region"/>
    <property type="match status" value="2"/>
</dbReference>
<dbReference type="GO" id="GO:0005886">
    <property type="term" value="C:plasma membrane"/>
    <property type="evidence" value="ECO:0007669"/>
    <property type="project" value="TreeGrafter"/>
</dbReference>
<evidence type="ECO:0000256" key="1">
    <source>
        <dbReference type="ARBA" id="ARBA00004141"/>
    </source>
</evidence>
<organism evidence="8 9">
    <name type="scientific">Amycolatopsis carbonis</name>
    <dbReference type="NCBI Taxonomy" id="715471"/>
    <lineage>
        <taxon>Bacteria</taxon>
        <taxon>Bacillati</taxon>
        <taxon>Actinomycetota</taxon>
        <taxon>Actinomycetes</taxon>
        <taxon>Pseudonocardiales</taxon>
        <taxon>Pseudonocardiaceae</taxon>
        <taxon>Amycolatopsis</taxon>
    </lineage>
</organism>
<feature type="transmembrane region" description="Helical" evidence="6">
    <location>
        <begin position="160"/>
        <end position="178"/>
    </location>
</feature>
<dbReference type="Pfam" id="PF01699">
    <property type="entry name" value="Na_Ca_ex"/>
    <property type="match status" value="2"/>
</dbReference>
<dbReference type="Proteomes" id="UP001236014">
    <property type="component" value="Chromosome"/>
</dbReference>
<keyword evidence="3 6" id="KW-1133">Transmembrane helix</keyword>
<dbReference type="GO" id="GO:0005262">
    <property type="term" value="F:calcium channel activity"/>
    <property type="evidence" value="ECO:0007669"/>
    <property type="project" value="TreeGrafter"/>
</dbReference>
<feature type="transmembrane region" description="Helical" evidence="6">
    <location>
        <begin position="104"/>
        <end position="125"/>
    </location>
</feature>
<dbReference type="GO" id="GO:0008273">
    <property type="term" value="F:calcium, potassium:sodium antiporter activity"/>
    <property type="evidence" value="ECO:0007669"/>
    <property type="project" value="TreeGrafter"/>
</dbReference>
<keyword evidence="9" id="KW-1185">Reference proteome</keyword>
<evidence type="ECO:0000256" key="2">
    <source>
        <dbReference type="ARBA" id="ARBA00022692"/>
    </source>
</evidence>
<sequence length="395" mass="41356">MGIAESTATCDDRMPGAVTGCRSTRALTFSALSERNAGTMSIVIFFAGAALLIYSAEKLITYLVGAAAGLRVSIFLLAIVFTGIEFDDVALGVALNVEDLGDVALGTVFGTAISMIGIVLALAAIVSPTKVNIPRPYLVLFAASPLVLIPFIVFAPLTPIYGVVLVLLFVLFIGYVATRELKRSTPVFRNAEILEKLEVGAGPSTSATGDATPRSPADVPTDKPPFVVTMPFDKERPIPGWAAIALAVLALAGLVAGAAITSYGTKGILEDYHIQGALFGATIATLVLTLEDIFLTVEPTRKGAPELGVGNVIGSVVFGVTAKLGIILLAGGSIDVDGNVLSWHLPVLVGMTALAAYFLATRRLRRWHGFVLLALYIAYWAVSFTVFGGAPIETD</sequence>